<evidence type="ECO:0000313" key="3">
    <source>
        <dbReference type="Proteomes" id="UP000829494"/>
    </source>
</evidence>
<evidence type="ECO:0000313" key="2">
    <source>
        <dbReference type="EMBL" id="UNZ02590.1"/>
    </source>
</evidence>
<dbReference type="Proteomes" id="UP000829494">
    <property type="component" value="Chromosome"/>
</dbReference>
<feature type="compositionally biased region" description="Low complexity" evidence="1">
    <location>
        <begin position="182"/>
        <end position="231"/>
    </location>
</feature>
<name>A0ABY3YXZ6_STRRM</name>
<dbReference type="EMBL" id="CP094298">
    <property type="protein sequence ID" value="UNZ02590.1"/>
    <property type="molecule type" value="Genomic_DNA"/>
</dbReference>
<dbReference type="GeneID" id="66858321"/>
<feature type="compositionally biased region" description="Polar residues" evidence="1">
    <location>
        <begin position="105"/>
        <end position="114"/>
    </location>
</feature>
<sequence length="272" mass="26823">MTERRNPQALHEAAAGWRDMGKHLDGLVRGLDRHVGEAAAANWQGPAGEAFAAEWHRLKRSVDETLPVFELAAADLENAAAQDKEAHAGAGSGAHDSAPAPSQDDGAQSSGTQTAYGFMALGQLATSLGGAFRGKGGKGGGQGQRPPLTARWETSHAPAGPDPFGPPRDGDAKSARGGAGVAKGVRTGEPAADGGASGATPGTAAKPSGSAAPADPAAPGAKPTKAPGEKPSGTGAAGKATDAPQPAPGGDAGKQPDNAAKEPDVRRHGAFG</sequence>
<feature type="compositionally biased region" description="Basic and acidic residues" evidence="1">
    <location>
        <begin position="259"/>
        <end position="272"/>
    </location>
</feature>
<organism evidence="2 3">
    <name type="scientific">Streptomyces rimosus subsp. rimosus</name>
    <dbReference type="NCBI Taxonomy" id="132474"/>
    <lineage>
        <taxon>Bacteria</taxon>
        <taxon>Bacillati</taxon>
        <taxon>Actinomycetota</taxon>
        <taxon>Actinomycetes</taxon>
        <taxon>Kitasatosporales</taxon>
        <taxon>Streptomycetaceae</taxon>
        <taxon>Streptomyces</taxon>
    </lineage>
</organism>
<evidence type="ECO:0000256" key="1">
    <source>
        <dbReference type="SAM" id="MobiDB-lite"/>
    </source>
</evidence>
<gene>
    <name evidence="2" type="ORF">SRIMR7_10565</name>
</gene>
<dbReference type="InterPro" id="IPR010310">
    <property type="entry name" value="T7SS_ESAT-6-like"/>
</dbReference>
<feature type="compositionally biased region" description="Low complexity" evidence="1">
    <location>
        <begin position="93"/>
        <end position="102"/>
    </location>
</feature>
<feature type="region of interest" description="Disordered" evidence="1">
    <location>
        <begin position="80"/>
        <end position="114"/>
    </location>
</feature>
<dbReference type="Pfam" id="PF06013">
    <property type="entry name" value="WXG100"/>
    <property type="match status" value="1"/>
</dbReference>
<dbReference type="SUPFAM" id="SSF140453">
    <property type="entry name" value="EsxAB dimer-like"/>
    <property type="match status" value="1"/>
</dbReference>
<accession>A0ABY3YXZ6</accession>
<feature type="region of interest" description="Disordered" evidence="1">
    <location>
        <begin position="129"/>
        <end position="272"/>
    </location>
</feature>
<keyword evidence="3" id="KW-1185">Reference proteome</keyword>
<reference evidence="2 3" key="1">
    <citation type="submission" date="2022-03" db="EMBL/GenBank/DDBJ databases">
        <title>Complete genome of Streptomyces rimosus ssp. rimosus R7 (=ATCC 10970).</title>
        <authorList>
            <person name="Beganovic S."/>
            <person name="Ruckert C."/>
            <person name="Busche T."/>
            <person name="Kalinowski J."/>
            <person name="Wittmann C."/>
        </authorList>
    </citation>
    <scope>NUCLEOTIDE SEQUENCE [LARGE SCALE GENOMIC DNA]</scope>
    <source>
        <strain evidence="2 3">R7</strain>
    </source>
</reference>
<proteinExistence type="predicted"/>
<dbReference type="RefSeq" id="WP_003982667.1">
    <property type="nucleotide sequence ID" value="NZ_CP043497.1"/>
</dbReference>
<dbReference type="InterPro" id="IPR036689">
    <property type="entry name" value="ESAT-6-like_sf"/>
</dbReference>
<dbReference type="Gene3D" id="1.10.287.1060">
    <property type="entry name" value="ESAT-6-like"/>
    <property type="match status" value="1"/>
</dbReference>
<protein>
    <submittedName>
        <fullName evidence="2">WXG domain conatining protein</fullName>
    </submittedName>
</protein>
<feature type="compositionally biased region" description="Gly residues" evidence="1">
    <location>
        <begin position="131"/>
        <end position="143"/>
    </location>
</feature>